<name>A0ABX7WTD8_9GAMM</name>
<feature type="domain" description="Prephenate/arogenate dehydrogenase" evidence="2">
    <location>
        <begin position="3"/>
        <end position="291"/>
    </location>
</feature>
<dbReference type="PROSITE" id="PS51176">
    <property type="entry name" value="PDH_ADH"/>
    <property type="match status" value="1"/>
</dbReference>
<protein>
    <submittedName>
        <fullName evidence="3">Prephenate dehydrogenase/arogenate dehydrogenase family protein</fullName>
    </submittedName>
</protein>
<dbReference type="EMBL" id="CP072801">
    <property type="protein sequence ID" value="QTR46945.1"/>
    <property type="molecule type" value="Genomic_DNA"/>
</dbReference>
<evidence type="ECO:0000313" key="3">
    <source>
        <dbReference type="EMBL" id="QTR46945.1"/>
    </source>
</evidence>
<proteinExistence type="predicted"/>
<evidence type="ECO:0000256" key="1">
    <source>
        <dbReference type="ARBA" id="ARBA00023002"/>
    </source>
</evidence>
<dbReference type="Pfam" id="PF20463">
    <property type="entry name" value="PDH_C"/>
    <property type="match status" value="1"/>
</dbReference>
<dbReference type="SUPFAM" id="SSF51735">
    <property type="entry name" value="NAD(P)-binding Rossmann-fold domains"/>
    <property type="match status" value="1"/>
</dbReference>
<dbReference type="PANTHER" id="PTHR21363:SF0">
    <property type="entry name" value="PREPHENATE DEHYDROGENASE [NADP(+)]"/>
    <property type="match status" value="1"/>
</dbReference>
<dbReference type="InterPro" id="IPR036291">
    <property type="entry name" value="NAD(P)-bd_dom_sf"/>
</dbReference>
<accession>A0ABX7WTD8</accession>
<dbReference type="InterPro" id="IPR003099">
    <property type="entry name" value="Prephen_DH"/>
</dbReference>
<gene>
    <name evidence="3" type="ORF">J9253_03095</name>
</gene>
<evidence type="ECO:0000259" key="2">
    <source>
        <dbReference type="PROSITE" id="PS51176"/>
    </source>
</evidence>
<dbReference type="Gene3D" id="1.10.3660.10">
    <property type="entry name" value="6-phosphogluconate dehydrogenase C-terminal like domain"/>
    <property type="match status" value="1"/>
</dbReference>
<evidence type="ECO:0000313" key="4">
    <source>
        <dbReference type="Proteomes" id="UP000672039"/>
    </source>
</evidence>
<dbReference type="SUPFAM" id="SSF48179">
    <property type="entry name" value="6-phosphogluconate dehydrogenase C-terminal domain-like"/>
    <property type="match status" value="1"/>
</dbReference>
<dbReference type="Proteomes" id="UP000672039">
    <property type="component" value="Chromosome"/>
</dbReference>
<sequence length="291" mass="31182">MINKLVIFGVGLIGGSLALALREAHFCKTVVGCSRNAVHLQKAVDLGVIDSFTLDPAEAVRDADMVLLAVPMGAMGHLLQQIKPVLPADAILTDAGSTKGSVVAEVEQVFGADFSRFVPGHPIAGREKSGVEAAIPDLYIDRRVILTPLPHTDPQATAKVEAMWKATGALLERMPVALHDQVLAATSHLPHVLAFALVDTLLNMPQREDILRYAAGGFRDFTRIASSDPVMWRDICLTNKPAILDVIAAFQHNLGEFAAMIDAQDGEALHNRMAKAKQARDNYVIAVGSTG</sequence>
<reference evidence="3 4" key="1">
    <citation type="submission" date="2021-04" db="EMBL/GenBank/DDBJ databases">
        <title>Genomics, taxonomy and metabolism of representatives of sulfur bacteria of the genus Thiothrix: Thiothrix fructosivorans QT, Thiothrix unzii A1T and three new species, Thiothrix subterranea sp. nov., Thiothrix litoralis sp. nov. and 'Candidatus Thiothrix anitrata' sp. nov.</title>
        <authorList>
            <person name="Ravin N.V."/>
            <person name="Smolyakov D."/>
            <person name="Rudenko T.S."/>
            <person name="Mardanov A.V."/>
            <person name="Beletsky A.V."/>
            <person name="Markov N.D."/>
            <person name="Fomenkov A.I."/>
            <person name="Roberts R.J."/>
            <person name="Karnachuk O.V."/>
            <person name="Novikov A."/>
            <person name="Grabovich M.Y."/>
        </authorList>
    </citation>
    <scope>NUCLEOTIDE SEQUENCE [LARGE SCALE GENOMIC DNA]</scope>
    <source>
        <strain evidence="3 4">AS</strain>
    </source>
</reference>
<dbReference type="InterPro" id="IPR046825">
    <property type="entry name" value="PDH_C"/>
</dbReference>
<keyword evidence="1" id="KW-0560">Oxidoreductase</keyword>
<dbReference type="Gene3D" id="3.40.50.720">
    <property type="entry name" value="NAD(P)-binding Rossmann-like Domain"/>
    <property type="match status" value="1"/>
</dbReference>
<organism evidence="3 4">
    <name type="scientific">Thiothrix litoralis</name>
    <dbReference type="NCBI Taxonomy" id="2891210"/>
    <lineage>
        <taxon>Bacteria</taxon>
        <taxon>Pseudomonadati</taxon>
        <taxon>Pseudomonadota</taxon>
        <taxon>Gammaproteobacteria</taxon>
        <taxon>Thiotrichales</taxon>
        <taxon>Thiotrichaceae</taxon>
        <taxon>Thiothrix</taxon>
    </lineage>
</organism>
<dbReference type="InterPro" id="IPR046826">
    <property type="entry name" value="PDH_N"/>
</dbReference>
<dbReference type="Pfam" id="PF02153">
    <property type="entry name" value="PDH_N"/>
    <property type="match status" value="1"/>
</dbReference>
<dbReference type="PANTHER" id="PTHR21363">
    <property type="entry name" value="PREPHENATE DEHYDROGENASE"/>
    <property type="match status" value="1"/>
</dbReference>
<dbReference type="RefSeq" id="WP_028489168.1">
    <property type="nucleotide sequence ID" value="NZ_CP072801.1"/>
</dbReference>
<dbReference type="InterPro" id="IPR008927">
    <property type="entry name" value="6-PGluconate_DH-like_C_sf"/>
</dbReference>
<keyword evidence="4" id="KW-1185">Reference proteome</keyword>
<dbReference type="InterPro" id="IPR050812">
    <property type="entry name" value="Preph/Arog_dehydrog"/>
</dbReference>